<comment type="caution">
    <text evidence="1">The sequence shown here is derived from an EMBL/GenBank/DDBJ whole genome shotgun (WGS) entry which is preliminary data.</text>
</comment>
<proteinExistence type="predicted"/>
<organism evidence="1 2">
    <name type="scientific">Candidatus Spechtbacteria bacterium RIFCSPLOWO2_12_FULL_38_22</name>
    <dbReference type="NCBI Taxonomy" id="1802165"/>
    <lineage>
        <taxon>Bacteria</taxon>
        <taxon>Candidatus Spechtiibacteriota</taxon>
    </lineage>
</organism>
<dbReference type="Proteomes" id="UP000176770">
    <property type="component" value="Unassembled WGS sequence"/>
</dbReference>
<sequence>MKPLNPQQKNTKDKIYSETHYIAEQMWEYYSKKETFGLFLGLVKRKGLNWGYQMLSDMKDYKKRESKKMPVKILMAESRH</sequence>
<evidence type="ECO:0000313" key="2">
    <source>
        <dbReference type="Proteomes" id="UP000176770"/>
    </source>
</evidence>
<evidence type="ECO:0000313" key="1">
    <source>
        <dbReference type="EMBL" id="OGZ61741.1"/>
    </source>
</evidence>
<dbReference type="AlphaFoldDB" id="A0A1G2HHM2"/>
<dbReference type="EMBL" id="MHOK01000017">
    <property type="protein sequence ID" value="OGZ61741.1"/>
    <property type="molecule type" value="Genomic_DNA"/>
</dbReference>
<gene>
    <name evidence="1" type="ORF">A3F94_00915</name>
</gene>
<dbReference type="STRING" id="1802165.A3F94_00915"/>
<reference evidence="1 2" key="1">
    <citation type="journal article" date="2016" name="Nat. Commun.">
        <title>Thousands of microbial genomes shed light on interconnected biogeochemical processes in an aquifer system.</title>
        <authorList>
            <person name="Anantharaman K."/>
            <person name="Brown C.T."/>
            <person name="Hug L.A."/>
            <person name="Sharon I."/>
            <person name="Castelle C.J."/>
            <person name="Probst A.J."/>
            <person name="Thomas B.C."/>
            <person name="Singh A."/>
            <person name="Wilkins M.J."/>
            <person name="Karaoz U."/>
            <person name="Brodie E.L."/>
            <person name="Williams K.H."/>
            <person name="Hubbard S.S."/>
            <person name="Banfield J.F."/>
        </authorList>
    </citation>
    <scope>NUCLEOTIDE SEQUENCE [LARGE SCALE GENOMIC DNA]</scope>
</reference>
<protein>
    <submittedName>
        <fullName evidence="1">Uncharacterized protein</fullName>
    </submittedName>
</protein>
<accession>A0A1G2HHM2</accession>
<name>A0A1G2HHM2_9BACT</name>